<feature type="region of interest" description="Disordered" evidence="1">
    <location>
        <begin position="71"/>
        <end position="122"/>
    </location>
</feature>
<dbReference type="RefSeq" id="XP_018994866.1">
    <property type="nucleotide sequence ID" value="XM_019137840.1"/>
</dbReference>
<protein>
    <submittedName>
        <fullName evidence="2">Uncharacterized protein</fullName>
    </submittedName>
</protein>
<name>A0A1E3HUK5_9TREE</name>
<sequence length="158" mass="17245">MSDPGDTPTNAPEPTAPSLQEEDEQFFGIDGTASTSDSVFWDALTLAELETMSEADLERTRRAWLKYIDQFGGVEDSSGPPEEDNGESLDGQDEASAGPDSIEHPDSIGHKIISEASAAGRRSYRARAFAAYAQRKREEDPDYDEKRAYLVLHGSATT</sequence>
<evidence type="ECO:0000313" key="3">
    <source>
        <dbReference type="Proteomes" id="UP000094065"/>
    </source>
</evidence>
<comment type="caution">
    <text evidence="2">The sequence shown here is derived from an EMBL/GenBank/DDBJ whole genome shotgun (WGS) entry which is preliminary data.</text>
</comment>
<reference evidence="2 3" key="1">
    <citation type="submission" date="2016-06" db="EMBL/GenBank/DDBJ databases">
        <title>Evolution of pathogenesis and genome organization in the Tremellales.</title>
        <authorList>
            <person name="Cuomo C."/>
            <person name="Litvintseva A."/>
            <person name="Heitman J."/>
            <person name="Chen Y."/>
            <person name="Sun S."/>
            <person name="Springer D."/>
            <person name="Dromer F."/>
            <person name="Young S."/>
            <person name="Zeng Q."/>
            <person name="Chapman S."/>
            <person name="Gujja S."/>
            <person name="Saif S."/>
            <person name="Birren B."/>
        </authorList>
    </citation>
    <scope>NUCLEOTIDE SEQUENCE [LARGE SCALE GENOMIC DNA]</scope>
    <source>
        <strain evidence="2 3">CBS 6039</strain>
    </source>
</reference>
<evidence type="ECO:0000313" key="2">
    <source>
        <dbReference type="EMBL" id="ODN80019.1"/>
    </source>
</evidence>
<organism evidence="2 3">
    <name type="scientific">Cryptococcus amylolentus CBS 6039</name>
    <dbReference type="NCBI Taxonomy" id="1295533"/>
    <lineage>
        <taxon>Eukaryota</taxon>
        <taxon>Fungi</taxon>
        <taxon>Dikarya</taxon>
        <taxon>Basidiomycota</taxon>
        <taxon>Agaricomycotina</taxon>
        <taxon>Tremellomycetes</taxon>
        <taxon>Tremellales</taxon>
        <taxon>Cryptococcaceae</taxon>
        <taxon>Cryptococcus</taxon>
    </lineage>
</organism>
<dbReference type="AlphaFoldDB" id="A0A1E3HUK5"/>
<dbReference type="Proteomes" id="UP000094065">
    <property type="component" value="Unassembled WGS sequence"/>
</dbReference>
<feature type="compositionally biased region" description="Acidic residues" evidence="1">
    <location>
        <begin position="81"/>
        <end position="93"/>
    </location>
</feature>
<dbReference type="GeneID" id="30155189"/>
<feature type="compositionally biased region" description="Basic and acidic residues" evidence="1">
    <location>
        <begin position="101"/>
        <end position="113"/>
    </location>
</feature>
<proteinExistence type="predicted"/>
<accession>A0A1E3HUK5</accession>
<keyword evidence="3" id="KW-1185">Reference proteome</keyword>
<evidence type="ECO:0000256" key="1">
    <source>
        <dbReference type="SAM" id="MobiDB-lite"/>
    </source>
</evidence>
<gene>
    <name evidence="2" type="ORF">L202_03880</name>
</gene>
<feature type="region of interest" description="Disordered" evidence="1">
    <location>
        <begin position="1"/>
        <end position="34"/>
    </location>
</feature>
<dbReference type="EMBL" id="AWGJ01000005">
    <property type="protein sequence ID" value="ODN80019.1"/>
    <property type="molecule type" value="Genomic_DNA"/>
</dbReference>